<name>A0ACC0TB10_POPTR</name>
<gene>
    <name evidence="1" type="ORF">POPTR_003G216651v4</name>
</gene>
<dbReference type="EMBL" id="CM009292">
    <property type="protein sequence ID" value="KAI9398720.1"/>
    <property type="molecule type" value="Genomic_DNA"/>
</dbReference>
<sequence length="411" mass="47344">MVELEESRRKLVNLKMQRDAAVGMHTPAPSAVNGNLSPEKTTDRSKRFWELRDSLDEMKILAADRLSELENQTLSKELEDLEDELKDDKHIHSSHLYSLVKDQLQHWNDEVERYKTLTDSLQVIYLGFFFPVSFYTCLILNVLEIKESECRAHSQAEVLKSSLDEHSLELRVKAAIGAEAACHQRLSATEAEIAELRAKLDASERDVFELKEAIKSKDKEAESIGQAYEDMQTQNQHLLQQVGERDDYNIKQSFLLSEKQALAKHLQQVNASVESLKSRIAHSEEQMKHYVIEAVRSTKEDRHVAINLESALLELMDAEKELKWLKYAIQKKIDEIQTELVSERSERKMLEEELMELNNRVAELTSETGEAAIQRLQDEIKDCKSMLKCSVCSDRPKEVVIVKCYHLFCNP</sequence>
<protein>
    <submittedName>
        <fullName evidence="1">Uncharacterized protein</fullName>
    </submittedName>
</protein>
<evidence type="ECO:0000313" key="2">
    <source>
        <dbReference type="Proteomes" id="UP000006729"/>
    </source>
</evidence>
<comment type="caution">
    <text evidence="1">The sequence shown here is derived from an EMBL/GenBank/DDBJ whole genome shotgun (WGS) entry which is preliminary data.</text>
</comment>
<organism evidence="1 2">
    <name type="scientific">Populus trichocarpa</name>
    <name type="common">Western balsam poplar</name>
    <name type="synonym">Populus balsamifera subsp. trichocarpa</name>
    <dbReference type="NCBI Taxonomy" id="3694"/>
    <lineage>
        <taxon>Eukaryota</taxon>
        <taxon>Viridiplantae</taxon>
        <taxon>Streptophyta</taxon>
        <taxon>Embryophyta</taxon>
        <taxon>Tracheophyta</taxon>
        <taxon>Spermatophyta</taxon>
        <taxon>Magnoliopsida</taxon>
        <taxon>eudicotyledons</taxon>
        <taxon>Gunneridae</taxon>
        <taxon>Pentapetalae</taxon>
        <taxon>rosids</taxon>
        <taxon>fabids</taxon>
        <taxon>Malpighiales</taxon>
        <taxon>Salicaceae</taxon>
        <taxon>Saliceae</taxon>
        <taxon>Populus</taxon>
    </lineage>
</organism>
<dbReference type="Proteomes" id="UP000006729">
    <property type="component" value="Chromosome 3"/>
</dbReference>
<reference evidence="1 2" key="1">
    <citation type="journal article" date="2006" name="Science">
        <title>The genome of black cottonwood, Populus trichocarpa (Torr. &amp; Gray).</title>
        <authorList>
            <person name="Tuskan G.A."/>
            <person name="Difazio S."/>
            <person name="Jansson S."/>
            <person name="Bohlmann J."/>
            <person name="Grigoriev I."/>
            <person name="Hellsten U."/>
            <person name="Putnam N."/>
            <person name="Ralph S."/>
            <person name="Rombauts S."/>
            <person name="Salamov A."/>
            <person name="Schein J."/>
            <person name="Sterck L."/>
            <person name="Aerts A."/>
            <person name="Bhalerao R.R."/>
            <person name="Bhalerao R.P."/>
            <person name="Blaudez D."/>
            <person name="Boerjan W."/>
            <person name="Brun A."/>
            <person name="Brunner A."/>
            <person name="Busov V."/>
            <person name="Campbell M."/>
            <person name="Carlson J."/>
            <person name="Chalot M."/>
            <person name="Chapman J."/>
            <person name="Chen G.L."/>
            <person name="Cooper D."/>
            <person name="Coutinho P.M."/>
            <person name="Couturier J."/>
            <person name="Covert S."/>
            <person name="Cronk Q."/>
            <person name="Cunningham R."/>
            <person name="Davis J."/>
            <person name="Degroeve S."/>
            <person name="Dejardin A."/>
            <person name="Depamphilis C."/>
            <person name="Detter J."/>
            <person name="Dirks B."/>
            <person name="Dubchak I."/>
            <person name="Duplessis S."/>
            <person name="Ehlting J."/>
            <person name="Ellis B."/>
            <person name="Gendler K."/>
            <person name="Goodstein D."/>
            <person name="Gribskov M."/>
            <person name="Grimwood J."/>
            <person name="Groover A."/>
            <person name="Gunter L."/>
            <person name="Hamberger B."/>
            <person name="Heinze B."/>
            <person name="Helariutta Y."/>
            <person name="Henrissat B."/>
            <person name="Holligan D."/>
            <person name="Holt R."/>
            <person name="Huang W."/>
            <person name="Islam-Faridi N."/>
            <person name="Jones S."/>
            <person name="Jones-Rhoades M."/>
            <person name="Jorgensen R."/>
            <person name="Joshi C."/>
            <person name="Kangasjarvi J."/>
            <person name="Karlsson J."/>
            <person name="Kelleher C."/>
            <person name="Kirkpatrick R."/>
            <person name="Kirst M."/>
            <person name="Kohler A."/>
            <person name="Kalluri U."/>
            <person name="Larimer F."/>
            <person name="Leebens-Mack J."/>
            <person name="Leple J.C."/>
            <person name="Locascio P."/>
            <person name="Lou Y."/>
            <person name="Lucas S."/>
            <person name="Martin F."/>
            <person name="Montanini B."/>
            <person name="Napoli C."/>
            <person name="Nelson D.R."/>
            <person name="Nelson C."/>
            <person name="Nieminen K."/>
            <person name="Nilsson O."/>
            <person name="Pereda V."/>
            <person name="Peter G."/>
            <person name="Philippe R."/>
            <person name="Pilate G."/>
            <person name="Poliakov A."/>
            <person name="Razumovskaya J."/>
            <person name="Richardson P."/>
            <person name="Rinaldi C."/>
            <person name="Ritland K."/>
            <person name="Rouze P."/>
            <person name="Ryaboy D."/>
            <person name="Schmutz J."/>
            <person name="Schrader J."/>
            <person name="Segerman B."/>
            <person name="Shin H."/>
            <person name="Siddiqui A."/>
            <person name="Sterky F."/>
            <person name="Terry A."/>
            <person name="Tsai C.J."/>
            <person name="Uberbacher E."/>
            <person name="Unneberg P."/>
            <person name="Vahala J."/>
            <person name="Wall K."/>
            <person name="Wessler S."/>
            <person name="Yang G."/>
            <person name="Yin T."/>
            <person name="Douglas C."/>
            <person name="Marra M."/>
            <person name="Sandberg G."/>
            <person name="Van de Peer Y."/>
            <person name="Rokhsar D."/>
        </authorList>
    </citation>
    <scope>NUCLEOTIDE SEQUENCE [LARGE SCALE GENOMIC DNA]</scope>
    <source>
        <strain evidence="2">cv. Nisqually</strain>
    </source>
</reference>
<evidence type="ECO:0000313" key="1">
    <source>
        <dbReference type="EMBL" id="KAI9398720.1"/>
    </source>
</evidence>
<accession>A0ACC0TB10</accession>
<keyword evidence="2" id="KW-1185">Reference proteome</keyword>
<proteinExistence type="predicted"/>